<proteinExistence type="predicted"/>
<dbReference type="OrthoDB" id="3465773at2"/>
<accession>A0A2T0VFP1</accession>
<evidence type="ECO:0000256" key="1">
    <source>
        <dbReference type="SAM" id="MobiDB-lite"/>
    </source>
</evidence>
<dbReference type="Proteomes" id="UP000237983">
    <property type="component" value="Unassembled WGS sequence"/>
</dbReference>
<comment type="caution">
    <text evidence="3">The sequence shown here is derived from an EMBL/GenBank/DDBJ whole genome shotgun (WGS) entry which is preliminary data.</text>
</comment>
<dbReference type="InterPro" id="IPR036514">
    <property type="entry name" value="SGNH_hydro_sf"/>
</dbReference>
<protein>
    <submittedName>
        <fullName evidence="3">Lysophospholipase L1-like esterase</fullName>
    </submittedName>
</protein>
<dbReference type="Pfam" id="PF13472">
    <property type="entry name" value="Lipase_GDSL_2"/>
    <property type="match status" value="1"/>
</dbReference>
<gene>
    <name evidence="3" type="ORF">B0I08_103234</name>
</gene>
<feature type="domain" description="SGNH hydrolase-type esterase" evidence="2">
    <location>
        <begin position="10"/>
        <end position="184"/>
    </location>
</feature>
<organism evidence="3 4">
    <name type="scientific">Glaciihabitans tibetensis</name>
    <dbReference type="NCBI Taxonomy" id="1266600"/>
    <lineage>
        <taxon>Bacteria</taxon>
        <taxon>Bacillati</taxon>
        <taxon>Actinomycetota</taxon>
        <taxon>Actinomycetes</taxon>
        <taxon>Micrococcales</taxon>
        <taxon>Microbacteriaceae</taxon>
        <taxon>Glaciihabitans</taxon>
    </lineage>
</organism>
<reference evidence="3 4" key="1">
    <citation type="submission" date="2018-03" db="EMBL/GenBank/DDBJ databases">
        <title>Genomic Encyclopedia of Type Strains, Phase III (KMG-III): the genomes of soil and plant-associated and newly described type strains.</title>
        <authorList>
            <person name="Whitman W."/>
        </authorList>
    </citation>
    <scope>NUCLEOTIDE SEQUENCE [LARGE SCALE GENOMIC DNA]</scope>
    <source>
        <strain evidence="3 4">CGMCC 1.12484</strain>
    </source>
</reference>
<dbReference type="AlphaFoldDB" id="A0A2T0VFP1"/>
<dbReference type="RefSeq" id="WP_106211273.1">
    <property type="nucleotide sequence ID" value="NZ_PVTL01000003.1"/>
</dbReference>
<evidence type="ECO:0000313" key="3">
    <source>
        <dbReference type="EMBL" id="PRY69028.1"/>
    </source>
</evidence>
<dbReference type="CDD" id="cd01832">
    <property type="entry name" value="SGNH_hydrolase_like_1"/>
    <property type="match status" value="1"/>
</dbReference>
<evidence type="ECO:0000313" key="4">
    <source>
        <dbReference type="Proteomes" id="UP000237983"/>
    </source>
</evidence>
<dbReference type="InterPro" id="IPR013830">
    <property type="entry name" value="SGNH_hydro"/>
</dbReference>
<dbReference type="EMBL" id="PVTL01000003">
    <property type="protein sequence ID" value="PRY69028.1"/>
    <property type="molecule type" value="Genomic_DNA"/>
</dbReference>
<dbReference type="PANTHER" id="PTHR43784:SF2">
    <property type="entry name" value="GDSL-LIKE LIPASE_ACYLHYDROLASE, PUTATIVE (AFU_ORTHOLOGUE AFUA_2G00820)-RELATED"/>
    <property type="match status" value="1"/>
</dbReference>
<dbReference type="SUPFAM" id="SSF52266">
    <property type="entry name" value="SGNH hydrolase"/>
    <property type="match status" value="1"/>
</dbReference>
<dbReference type="PANTHER" id="PTHR43784">
    <property type="entry name" value="GDSL-LIKE LIPASE/ACYLHYDROLASE, PUTATIVE (AFU_ORTHOLOGUE AFUA_2G00820)-RELATED"/>
    <property type="match status" value="1"/>
</dbReference>
<dbReference type="InterPro" id="IPR053140">
    <property type="entry name" value="GDSL_Rv0518-like"/>
</dbReference>
<evidence type="ECO:0000259" key="2">
    <source>
        <dbReference type="Pfam" id="PF13472"/>
    </source>
</evidence>
<name>A0A2T0VFP1_9MICO</name>
<keyword evidence="4" id="KW-1185">Reference proteome</keyword>
<feature type="region of interest" description="Disordered" evidence="1">
    <location>
        <begin position="230"/>
        <end position="252"/>
    </location>
</feature>
<dbReference type="Gene3D" id="3.40.50.1110">
    <property type="entry name" value="SGNH hydrolase"/>
    <property type="match status" value="1"/>
</dbReference>
<sequence length="252" mass="27361">MTEIYSRYAAIGDSFTEGVGDELPDGRVRGWADLVALGLALASPTPVSYANLAIRGRLLAPIVDEQLDAAIALSPALISINGGGNDIMRPRVSITSITDQLESAVDRAASAGIHVVLASGANPTRHLPLGSFIEARGDRLADAIRTRLPKENVTFVDNWADQELSDIRFWSRDKLHLNSRGHERVASNVLAALGVTIPDARDDHAGIPAQRTADYWRQYVLPWIGRRVTGRSSGDNRQPKYATLTPVELPRP</sequence>